<evidence type="ECO:0000313" key="2">
    <source>
        <dbReference type="WBParaSite" id="HCON_00009300-00001"/>
    </source>
</evidence>
<keyword evidence="1" id="KW-1185">Reference proteome</keyword>
<protein>
    <submittedName>
        <fullName evidence="2">MIF4G domain-containing protein</fullName>
    </submittedName>
</protein>
<dbReference type="WBParaSite" id="HCON_00009300-00001">
    <property type="protein sequence ID" value="HCON_00009300-00001"/>
    <property type="gene ID" value="HCON_00009300"/>
</dbReference>
<reference evidence="2" key="1">
    <citation type="submission" date="2020-12" db="UniProtKB">
        <authorList>
            <consortium name="WormBaseParasite"/>
        </authorList>
    </citation>
    <scope>IDENTIFICATION</scope>
    <source>
        <strain evidence="2">MHco3</strain>
    </source>
</reference>
<dbReference type="AlphaFoldDB" id="A0A7I4XTI4"/>
<sequence>MDNNALLKGLKSSDNICVQKLLSSVDSSNWPVETLIPFVLREVLQSSKKCQNLSYIEKCFRMFTGLQRLQDVQRSKAVELHKMTLLTKCLIAMLTYRGDDMDKLSDYVMRKFQFIMSRYGSCRYGRQFKYLVTVCHHRSRLFDFQKKFHTLREHVIERLRKRCLDFIENLILIMIT</sequence>
<evidence type="ECO:0000313" key="1">
    <source>
        <dbReference type="Proteomes" id="UP000025227"/>
    </source>
</evidence>
<organism evidence="1 2">
    <name type="scientific">Haemonchus contortus</name>
    <name type="common">Barber pole worm</name>
    <dbReference type="NCBI Taxonomy" id="6289"/>
    <lineage>
        <taxon>Eukaryota</taxon>
        <taxon>Metazoa</taxon>
        <taxon>Ecdysozoa</taxon>
        <taxon>Nematoda</taxon>
        <taxon>Chromadorea</taxon>
        <taxon>Rhabditida</taxon>
        <taxon>Rhabditina</taxon>
        <taxon>Rhabditomorpha</taxon>
        <taxon>Strongyloidea</taxon>
        <taxon>Trichostrongylidae</taxon>
        <taxon>Haemonchus</taxon>
    </lineage>
</organism>
<dbReference type="Proteomes" id="UP000025227">
    <property type="component" value="Unplaced"/>
</dbReference>
<accession>A0A7I4XTI4</accession>
<proteinExistence type="predicted"/>
<name>A0A7I4XTI4_HAECO</name>
<dbReference type="OrthoDB" id="5833177at2759"/>